<keyword evidence="3" id="KW-1185">Reference proteome</keyword>
<dbReference type="SUPFAM" id="SSF52266">
    <property type="entry name" value="SGNH hydrolase"/>
    <property type="match status" value="1"/>
</dbReference>
<name>A0A2N3VF37_9NOCA</name>
<dbReference type="InterPro" id="IPR013830">
    <property type="entry name" value="SGNH_hydro"/>
</dbReference>
<reference evidence="2 3" key="1">
    <citation type="submission" date="2017-12" db="EMBL/GenBank/DDBJ databases">
        <title>Sequencing the genomes of 1000 Actinobacteria strains.</title>
        <authorList>
            <person name="Klenk H.-P."/>
        </authorList>
    </citation>
    <scope>NUCLEOTIDE SEQUENCE [LARGE SCALE GENOMIC DNA]</scope>
    <source>
        <strain evidence="2 3">DSM 44489</strain>
    </source>
</reference>
<comment type="caution">
    <text evidence="2">The sequence shown here is derived from an EMBL/GenBank/DDBJ whole genome shotgun (WGS) entry which is preliminary data.</text>
</comment>
<dbReference type="AlphaFoldDB" id="A0A2N3VF37"/>
<dbReference type="Pfam" id="PF13472">
    <property type="entry name" value="Lipase_GDSL_2"/>
    <property type="match status" value="1"/>
</dbReference>
<gene>
    <name evidence="2" type="ORF">ATK86_4662</name>
</gene>
<dbReference type="PANTHER" id="PTHR43784:SF2">
    <property type="entry name" value="GDSL-LIKE LIPASE_ACYLHYDROLASE, PUTATIVE (AFU_ORTHOLOGUE AFUA_2G00820)-RELATED"/>
    <property type="match status" value="1"/>
</dbReference>
<evidence type="ECO:0000313" key="3">
    <source>
        <dbReference type="Proteomes" id="UP000233766"/>
    </source>
</evidence>
<feature type="domain" description="SGNH hydrolase-type esterase" evidence="1">
    <location>
        <begin position="205"/>
        <end position="396"/>
    </location>
</feature>
<dbReference type="Gene3D" id="3.40.50.1110">
    <property type="entry name" value="SGNH hydrolase"/>
    <property type="match status" value="1"/>
</dbReference>
<dbReference type="PANTHER" id="PTHR43784">
    <property type="entry name" value="GDSL-LIKE LIPASE/ACYLHYDROLASE, PUTATIVE (AFU_ORTHOLOGUE AFUA_2G00820)-RELATED"/>
    <property type="match status" value="1"/>
</dbReference>
<proteinExistence type="predicted"/>
<evidence type="ECO:0000259" key="1">
    <source>
        <dbReference type="Pfam" id="PF13472"/>
    </source>
</evidence>
<dbReference type="InterPro" id="IPR053140">
    <property type="entry name" value="GDSL_Rv0518-like"/>
</dbReference>
<dbReference type="CDD" id="cd01830">
    <property type="entry name" value="XynE_like"/>
    <property type="match status" value="1"/>
</dbReference>
<protein>
    <submittedName>
        <fullName evidence="2">Lysophospholipase L1-like esterase</fullName>
    </submittedName>
</protein>
<dbReference type="InterPro" id="IPR036514">
    <property type="entry name" value="SGNH_hydro_sf"/>
</dbReference>
<dbReference type="Proteomes" id="UP000233766">
    <property type="component" value="Unassembled WGS sequence"/>
</dbReference>
<dbReference type="EMBL" id="PJMW01000002">
    <property type="protein sequence ID" value="PKV80240.1"/>
    <property type="molecule type" value="Genomic_DNA"/>
</dbReference>
<organism evidence="2 3">
    <name type="scientific">Nocardia fluminea</name>
    <dbReference type="NCBI Taxonomy" id="134984"/>
    <lineage>
        <taxon>Bacteria</taxon>
        <taxon>Bacillati</taxon>
        <taxon>Actinomycetota</taxon>
        <taxon>Actinomycetes</taxon>
        <taxon>Mycobacteriales</taxon>
        <taxon>Nocardiaceae</taxon>
        <taxon>Nocardia</taxon>
    </lineage>
</organism>
<accession>A0A2N3VF37</accession>
<sequence>MVAALTGRLRWVAAPVAAVAALILVAFGARDTETSWSSAWTTAVQYPVYQNWSAMGFSDQTVRQVFRLSQEGPQVRIRLSNRFGEYPLPVSAATVAAGAGGAAVVPESVRGLSVGGQSSFVIAPGAEVVSDAVRTVGASIAVTLYFDRPTGPATQHGQSLATSYRASGDHAADPSAAPFTDTSQSWYYVAGIETLRSSTDDVTVAFGDSITDGYRSTLDADLRYPDQLAAVGHRGPVVNAGISGNRLLTDSTVLGDSALARFRRDVLDQPGVGTTVVLIGINDIGLSGSAGPDGVVFPPVSVDQLITGYRALIAQARAAGVRIVGATILPFAGSPYFSPEKERLRTEVNTWIRESGAFDAMVDLELALATPGDRTRLAAAFDSGDHLHPNDSGYRAMAAVIAPALAT</sequence>
<evidence type="ECO:0000313" key="2">
    <source>
        <dbReference type="EMBL" id="PKV80240.1"/>
    </source>
</evidence>